<dbReference type="EMBL" id="CAJVQC010178873">
    <property type="protein sequence ID" value="CAG8851902.1"/>
    <property type="molecule type" value="Genomic_DNA"/>
</dbReference>
<proteinExistence type="predicted"/>
<feature type="non-terminal residue" evidence="1">
    <location>
        <position position="1"/>
    </location>
</feature>
<reference evidence="1" key="1">
    <citation type="submission" date="2021-06" db="EMBL/GenBank/DDBJ databases">
        <authorList>
            <person name="Kallberg Y."/>
            <person name="Tangrot J."/>
            <person name="Rosling A."/>
        </authorList>
    </citation>
    <scope>NUCLEOTIDE SEQUENCE</scope>
    <source>
        <strain evidence="1">MA461A</strain>
    </source>
</reference>
<keyword evidence="2" id="KW-1185">Reference proteome</keyword>
<gene>
    <name evidence="1" type="ORF">RPERSI_LOCUS36792</name>
</gene>
<evidence type="ECO:0000313" key="1">
    <source>
        <dbReference type="EMBL" id="CAG8851902.1"/>
    </source>
</evidence>
<dbReference type="Proteomes" id="UP000789920">
    <property type="component" value="Unassembled WGS sequence"/>
</dbReference>
<feature type="non-terminal residue" evidence="1">
    <location>
        <position position="77"/>
    </location>
</feature>
<evidence type="ECO:0000313" key="2">
    <source>
        <dbReference type="Proteomes" id="UP000789920"/>
    </source>
</evidence>
<organism evidence="1 2">
    <name type="scientific">Racocetra persica</name>
    <dbReference type="NCBI Taxonomy" id="160502"/>
    <lineage>
        <taxon>Eukaryota</taxon>
        <taxon>Fungi</taxon>
        <taxon>Fungi incertae sedis</taxon>
        <taxon>Mucoromycota</taxon>
        <taxon>Glomeromycotina</taxon>
        <taxon>Glomeromycetes</taxon>
        <taxon>Diversisporales</taxon>
        <taxon>Gigasporaceae</taxon>
        <taxon>Racocetra</taxon>
    </lineage>
</organism>
<comment type="caution">
    <text evidence="1">The sequence shown here is derived from an EMBL/GenBank/DDBJ whole genome shotgun (WGS) entry which is preliminary data.</text>
</comment>
<sequence length="77" mass="9263">NNQRKNTDSRLFIRQRRNTARLEVIDIYRDYHVIKPAKNPKLKILFLDKSEIPTNKNTQNTIVIVLFNKKYNDKHNP</sequence>
<accession>A0ACA9T034</accession>
<name>A0ACA9T034_9GLOM</name>
<protein>
    <submittedName>
        <fullName evidence="1">29754_t:CDS:1</fullName>
    </submittedName>
</protein>